<evidence type="ECO:0000256" key="1">
    <source>
        <dbReference type="SAM" id="Phobius"/>
    </source>
</evidence>
<feature type="transmembrane region" description="Helical" evidence="1">
    <location>
        <begin position="47"/>
        <end position="69"/>
    </location>
</feature>
<keyword evidence="1" id="KW-1133">Transmembrane helix</keyword>
<evidence type="ECO:0000313" key="3">
    <source>
        <dbReference type="Proteomes" id="UP000235330"/>
    </source>
</evidence>
<sequence>MEKAKFIQKHLIEKGVPADLTKPTTFIWSKYKDPSQKPLVFQSPIRILITNGLFMGGLWGALMWILFWHSEPDHWITYLITSSLFGICMGLINVFRTIKARKLLGETSWENWCKQHYQ</sequence>
<keyword evidence="1" id="KW-0812">Transmembrane</keyword>
<dbReference type="InterPro" id="IPR045644">
    <property type="entry name" value="DUF6404"/>
</dbReference>
<proteinExistence type="predicted"/>
<organism evidence="2 3">
    <name type="scientific">Vibrio splendidus</name>
    <dbReference type="NCBI Taxonomy" id="29497"/>
    <lineage>
        <taxon>Bacteria</taxon>
        <taxon>Pseudomonadati</taxon>
        <taxon>Pseudomonadota</taxon>
        <taxon>Gammaproteobacteria</taxon>
        <taxon>Vibrionales</taxon>
        <taxon>Vibrionaceae</taxon>
        <taxon>Vibrio</taxon>
    </lineage>
</organism>
<comment type="caution">
    <text evidence="2">The sequence shown here is derived from an EMBL/GenBank/DDBJ whole genome shotgun (WGS) entry which is preliminary data.</text>
</comment>
<dbReference type="AlphaFoldDB" id="A0A2N7FDW7"/>
<name>A0A2N7FDW7_VIBSP</name>
<dbReference type="Proteomes" id="UP000235330">
    <property type="component" value="Unassembled WGS sequence"/>
</dbReference>
<dbReference type="Pfam" id="PF19942">
    <property type="entry name" value="DUF6404"/>
    <property type="match status" value="1"/>
</dbReference>
<dbReference type="RefSeq" id="WP_102516177.1">
    <property type="nucleotide sequence ID" value="NZ_CAWNSM010000018.1"/>
</dbReference>
<keyword evidence="1" id="KW-0472">Membrane</keyword>
<dbReference type="EMBL" id="MCWU01000018">
    <property type="protein sequence ID" value="PMJ67494.1"/>
    <property type="molecule type" value="Genomic_DNA"/>
</dbReference>
<reference evidence="3" key="1">
    <citation type="submission" date="2016-07" db="EMBL/GenBank/DDBJ databases">
        <title>Nontailed viruses are major unrecognized killers of bacteria in the ocean.</title>
        <authorList>
            <person name="Kauffman K."/>
            <person name="Hussain F."/>
            <person name="Yang J."/>
            <person name="Arevalo P."/>
            <person name="Brown J."/>
            <person name="Cutler M."/>
            <person name="Kelly L."/>
            <person name="Polz M.F."/>
        </authorList>
    </citation>
    <scope>NUCLEOTIDE SEQUENCE [LARGE SCALE GENOMIC DNA]</scope>
    <source>
        <strain evidence="3">10N.261.55.E11</strain>
    </source>
</reference>
<gene>
    <name evidence="2" type="ORF">BCU17_17140</name>
</gene>
<accession>A0A2N7FDW7</accession>
<feature type="transmembrane region" description="Helical" evidence="1">
    <location>
        <begin position="75"/>
        <end position="95"/>
    </location>
</feature>
<evidence type="ECO:0000313" key="2">
    <source>
        <dbReference type="EMBL" id="PMJ67494.1"/>
    </source>
</evidence>
<protein>
    <submittedName>
        <fullName evidence="2">Uncharacterized protein</fullName>
    </submittedName>
</protein>